<feature type="transmembrane region" description="Helical" evidence="6">
    <location>
        <begin position="134"/>
        <end position="151"/>
    </location>
</feature>
<dbReference type="HOGENOM" id="CLU_043611_0_1_4"/>
<reference evidence="8" key="1">
    <citation type="journal article" date="2009" name="Environ. Microbiol.">
        <title>The genome of Polaromonas naphthalenivorans strain CJ2, isolated from coal tar-contaminated sediment, reveals physiological and metabolic versatility and evolution through extensive horizontal gene transfer.</title>
        <authorList>
            <person name="Yagi J.M."/>
            <person name="Sims D."/>
            <person name="Brettin T."/>
            <person name="Bruce D."/>
            <person name="Madsen E.L."/>
        </authorList>
    </citation>
    <scope>NUCLEOTIDE SEQUENCE [LARGE SCALE GENOMIC DNA]</scope>
    <source>
        <strain evidence="8">CJ2</strain>
    </source>
</reference>
<evidence type="ECO:0000256" key="2">
    <source>
        <dbReference type="ARBA" id="ARBA00022679"/>
    </source>
</evidence>
<dbReference type="PANTHER" id="PTHR13929:SF0">
    <property type="entry name" value="UBIA PRENYLTRANSFERASE DOMAIN-CONTAINING PROTEIN 1"/>
    <property type="match status" value="1"/>
</dbReference>
<organism evidence="7 8">
    <name type="scientific">Polaromonas naphthalenivorans (strain CJ2)</name>
    <dbReference type="NCBI Taxonomy" id="365044"/>
    <lineage>
        <taxon>Bacteria</taxon>
        <taxon>Pseudomonadati</taxon>
        <taxon>Pseudomonadota</taxon>
        <taxon>Betaproteobacteria</taxon>
        <taxon>Burkholderiales</taxon>
        <taxon>Comamonadaceae</taxon>
        <taxon>Polaromonas</taxon>
    </lineage>
</organism>
<keyword evidence="8" id="KW-1185">Reference proteome</keyword>
<dbReference type="OrthoDB" id="9767568at2"/>
<keyword evidence="5 6" id="KW-0472">Membrane</keyword>
<dbReference type="RefSeq" id="WP_011800648.1">
    <property type="nucleotide sequence ID" value="NC_008781.1"/>
</dbReference>
<evidence type="ECO:0000313" key="7">
    <source>
        <dbReference type="EMBL" id="ABM36557.1"/>
    </source>
</evidence>
<evidence type="ECO:0000256" key="1">
    <source>
        <dbReference type="ARBA" id="ARBA00004141"/>
    </source>
</evidence>
<accession>A1VLM9</accession>
<evidence type="ECO:0000256" key="4">
    <source>
        <dbReference type="ARBA" id="ARBA00022989"/>
    </source>
</evidence>
<protein>
    <submittedName>
        <fullName evidence="7">UbiA prenyltransferase</fullName>
    </submittedName>
</protein>
<gene>
    <name evidence="7" type="ordered locus">Pnap_1242</name>
</gene>
<comment type="subcellular location">
    <subcellularLocation>
        <location evidence="1">Membrane</location>
        <topology evidence="1">Multi-pass membrane protein</topology>
    </subcellularLocation>
</comment>
<sequence>MNPPEPSRQRFANPLVRYLAATRPAFLSVTLAGALIGLGSASADGLVIDVGKALLTVLFALVAHAGANVINDYHDALSGADAGNHERLFPFTGGSRFIQNGVLSLRETRFFGYGLLAAVIPAGLWLTAHSAGGLIWIGLAGLLIAWAYSAPPLQLMARGVGEGAIAGGWLMVVLGTDFVQRGEFSARPLIAGLPFALLVAAILYMNQFPDALGDARAGKRTLVVRLGTQKARWGYLVLTAAAYLWLAVAVMAGALPAWSALGLVPAALSFMACRRLLADAGKPVRLAPAIKATILAANLHGLLISVALVLSARL</sequence>
<dbReference type="STRING" id="365044.Pnap_1242"/>
<dbReference type="PANTHER" id="PTHR13929">
    <property type="entry name" value="1,4-DIHYDROXY-2-NAPHTHOATE OCTAPRENYLTRANSFERASE"/>
    <property type="match status" value="1"/>
</dbReference>
<dbReference type="AlphaFoldDB" id="A1VLM9"/>
<keyword evidence="3 6" id="KW-0812">Transmembrane</keyword>
<evidence type="ECO:0000256" key="5">
    <source>
        <dbReference type="ARBA" id="ARBA00023136"/>
    </source>
</evidence>
<dbReference type="Pfam" id="PF01040">
    <property type="entry name" value="UbiA"/>
    <property type="match status" value="1"/>
</dbReference>
<feature type="transmembrane region" description="Helical" evidence="6">
    <location>
        <begin position="233"/>
        <end position="252"/>
    </location>
</feature>
<dbReference type="Proteomes" id="UP000000644">
    <property type="component" value="Chromosome"/>
</dbReference>
<dbReference type="GO" id="GO:0004659">
    <property type="term" value="F:prenyltransferase activity"/>
    <property type="evidence" value="ECO:0007669"/>
    <property type="project" value="InterPro"/>
</dbReference>
<evidence type="ECO:0000256" key="3">
    <source>
        <dbReference type="ARBA" id="ARBA00022692"/>
    </source>
</evidence>
<feature type="transmembrane region" description="Helical" evidence="6">
    <location>
        <begin position="289"/>
        <end position="312"/>
    </location>
</feature>
<dbReference type="PIRSF" id="PIRSF005355">
    <property type="entry name" value="UBIAD1"/>
    <property type="match status" value="1"/>
</dbReference>
<dbReference type="InterPro" id="IPR026046">
    <property type="entry name" value="UBIAD1"/>
</dbReference>
<dbReference type="eggNOG" id="COG1575">
    <property type="taxonomic scope" value="Bacteria"/>
</dbReference>
<dbReference type="EMBL" id="CP000529">
    <property type="protein sequence ID" value="ABM36557.1"/>
    <property type="molecule type" value="Genomic_DNA"/>
</dbReference>
<dbReference type="KEGG" id="pna:Pnap_1242"/>
<keyword evidence="2 7" id="KW-0808">Transferase</keyword>
<proteinExistence type="predicted"/>
<name>A1VLM9_POLNA</name>
<feature type="transmembrane region" description="Helical" evidence="6">
    <location>
        <begin position="163"/>
        <end position="180"/>
    </location>
</feature>
<dbReference type="GO" id="GO:0016020">
    <property type="term" value="C:membrane"/>
    <property type="evidence" value="ECO:0007669"/>
    <property type="project" value="UniProtKB-SubCell"/>
</dbReference>
<feature type="transmembrane region" description="Helical" evidence="6">
    <location>
        <begin position="110"/>
        <end position="128"/>
    </location>
</feature>
<feature type="transmembrane region" description="Helical" evidence="6">
    <location>
        <begin position="53"/>
        <end position="70"/>
    </location>
</feature>
<dbReference type="GO" id="GO:0009234">
    <property type="term" value="P:menaquinone biosynthetic process"/>
    <property type="evidence" value="ECO:0007669"/>
    <property type="project" value="TreeGrafter"/>
</dbReference>
<dbReference type="CDD" id="cd13962">
    <property type="entry name" value="PT_UbiA_UBIAD1"/>
    <property type="match status" value="1"/>
</dbReference>
<evidence type="ECO:0000313" key="8">
    <source>
        <dbReference type="Proteomes" id="UP000000644"/>
    </source>
</evidence>
<dbReference type="InterPro" id="IPR000537">
    <property type="entry name" value="UbiA_prenyltransferase"/>
</dbReference>
<dbReference type="GO" id="GO:0042371">
    <property type="term" value="P:vitamin K biosynthetic process"/>
    <property type="evidence" value="ECO:0007669"/>
    <property type="project" value="TreeGrafter"/>
</dbReference>
<feature type="transmembrane region" description="Helical" evidence="6">
    <location>
        <begin position="186"/>
        <end position="206"/>
    </location>
</feature>
<evidence type="ECO:0000256" key="6">
    <source>
        <dbReference type="SAM" id="Phobius"/>
    </source>
</evidence>
<keyword evidence="4 6" id="KW-1133">Transmembrane helix</keyword>